<evidence type="ECO:0000313" key="2">
    <source>
        <dbReference type="EMBL" id="CAD5114264.1"/>
    </source>
</evidence>
<dbReference type="EMBL" id="CAJFCJ010000005">
    <property type="protein sequence ID" value="CAD5114264.1"/>
    <property type="molecule type" value="Genomic_DNA"/>
</dbReference>
<keyword evidence="3" id="KW-1185">Reference proteome</keyword>
<evidence type="ECO:0000313" key="3">
    <source>
        <dbReference type="Proteomes" id="UP000549394"/>
    </source>
</evidence>
<comment type="caution">
    <text evidence="2">The sequence shown here is derived from an EMBL/GenBank/DDBJ whole genome shotgun (WGS) entry which is preliminary data.</text>
</comment>
<evidence type="ECO:0000256" key="1">
    <source>
        <dbReference type="SAM" id="MobiDB-lite"/>
    </source>
</evidence>
<protein>
    <submittedName>
        <fullName evidence="2">Uncharacterized protein</fullName>
    </submittedName>
</protein>
<sequence>MKVELFSEEELSNGPPIEIFENERNKKAASPNSQINFTNILRSERRNPRRFEYRKENKERSQNVYGKKDKNSRKKRRLPPYKEVISSILRDYGTMHLKGVVSIFLERQPGFKENLTEDSISRNIRRYLCACHEFKKCGFANGKKNMTLWGLNI</sequence>
<feature type="compositionally biased region" description="Basic and acidic residues" evidence="1">
    <location>
        <begin position="42"/>
        <end position="69"/>
    </location>
</feature>
<dbReference type="AlphaFoldDB" id="A0A7I8VDN9"/>
<proteinExistence type="predicted"/>
<name>A0A7I8VDN9_9ANNE</name>
<reference evidence="2 3" key="1">
    <citation type="submission" date="2020-08" db="EMBL/GenBank/DDBJ databases">
        <authorList>
            <person name="Hejnol A."/>
        </authorList>
    </citation>
    <scope>NUCLEOTIDE SEQUENCE [LARGE SCALE GENOMIC DNA]</scope>
</reference>
<dbReference type="Proteomes" id="UP000549394">
    <property type="component" value="Unassembled WGS sequence"/>
</dbReference>
<feature type="compositionally biased region" description="Polar residues" evidence="1">
    <location>
        <begin position="30"/>
        <end position="41"/>
    </location>
</feature>
<accession>A0A7I8VDN9</accession>
<gene>
    <name evidence="2" type="ORF">DGYR_LOCUS3125</name>
</gene>
<organism evidence="2 3">
    <name type="scientific">Dimorphilus gyrociliatus</name>
    <dbReference type="NCBI Taxonomy" id="2664684"/>
    <lineage>
        <taxon>Eukaryota</taxon>
        <taxon>Metazoa</taxon>
        <taxon>Spiralia</taxon>
        <taxon>Lophotrochozoa</taxon>
        <taxon>Annelida</taxon>
        <taxon>Polychaeta</taxon>
        <taxon>Polychaeta incertae sedis</taxon>
        <taxon>Dinophilidae</taxon>
        <taxon>Dimorphilus</taxon>
    </lineage>
</organism>
<feature type="region of interest" description="Disordered" evidence="1">
    <location>
        <begin position="16"/>
        <end position="78"/>
    </location>
</feature>